<evidence type="ECO:0000259" key="2">
    <source>
        <dbReference type="Pfam" id="PF13550"/>
    </source>
</evidence>
<name>A0AAU8MS71_9GAMM</name>
<sequence>MRGRDSAPKAGANGSPTTAWTGAPSCARASTPKTSRPPATRLVCTWSHSRARRRRVGSRKKQTVGHRYLFGLHMGLARGPLDEIVEIQGGDREAWKGSITQSGRIVINKPDLFGGDKGEGGIKGTLDVLMGDADQAVLPALAALHGTPTPAFRGGATMYFDGQITANNPYPKPWKTRARRALAGWDGAPWYPEKAVIWLANGAIRAMNPAHILVECLTNRDWGRGLDRGLLDDASYRRAADTLHAEGFGLCLRWARQTAISDFMQVVIDHIGAAQYTDRSTGRSTLRLLRDDYRVDDLPLFDYESGLLAIEEDEGGAQDAAVNQVIVTWYDPIKDEERQVRVQDLAGIQATGGVASTTTEYRGLPTAELAARVGTRDLSIACSALKRFKIKLDRRGGVLAPGSVFCIRDPFREIGTLVLRAGTFDDGRIAEGAITVQAVQDVFGLPATSYLQPQPPIWLPPDRTPQPAPTYRLFEAGYRDLATTLDSVALATLPTDAGAVLAVGEQPGGLALNYILATRTGGGAFAEAGTGDWCPTAILAGALTATTTAVQLAAGRALDQVAAGTAAWIEDELVRVVAIDPQSQTTTLARGCADTVPVPHAEGARIWFYDDFAAADPMDYSAGETVEAKLLTRTSSAQLDPALAPIDNVRLAQRQARPYPPGDLKLAGARYPDAVDGDLVVDWAHRDRRLQADQLVDHGQGSIGPEAGTAYVVRLLDAIAGSVLDGPAPISGASYASPLKGAHRVRAETGSMRDGLASWQKATHTFDFKNGLLRTETSDELVSEAGDYLLME</sequence>
<dbReference type="EMBL" id="CP159925">
    <property type="protein sequence ID" value="XCO75398.1"/>
    <property type="molecule type" value="Genomic_DNA"/>
</dbReference>
<evidence type="ECO:0000256" key="1">
    <source>
        <dbReference type="SAM" id="MobiDB-lite"/>
    </source>
</evidence>
<accession>A0AAU8MS71</accession>
<feature type="region of interest" description="Disordered" evidence="1">
    <location>
        <begin position="1"/>
        <end position="40"/>
    </location>
</feature>
<gene>
    <name evidence="3" type="ORF">ABU614_00950</name>
</gene>
<dbReference type="InterPro" id="IPR032876">
    <property type="entry name" value="J_dom"/>
</dbReference>
<dbReference type="Pfam" id="PF13550">
    <property type="entry name" value="Phage-tail_3"/>
    <property type="match status" value="1"/>
</dbReference>
<dbReference type="RefSeq" id="WP_363798366.1">
    <property type="nucleotide sequence ID" value="NZ_CP159925.1"/>
</dbReference>
<proteinExistence type="predicted"/>
<evidence type="ECO:0000313" key="3">
    <source>
        <dbReference type="EMBL" id="XCO75398.1"/>
    </source>
</evidence>
<organism evidence="3">
    <name type="scientific">Lysobacter firmicutimachus</name>
    <dbReference type="NCBI Taxonomy" id="1792846"/>
    <lineage>
        <taxon>Bacteria</taxon>
        <taxon>Pseudomonadati</taxon>
        <taxon>Pseudomonadota</taxon>
        <taxon>Gammaproteobacteria</taxon>
        <taxon>Lysobacterales</taxon>
        <taxon>Lysobacteraceae</taxon>
        <taxon>Lysobacter</taxon>
    </lineage>
</organism>
<feature type="domain" description="Tip attachment protein J" evidence="2">
    <location>
        <begin position="256"/>
        <end position="410"/>
    </location>
</feature>
<reference evidence="3" key="1">
    <citation type="submission" date="2024-06" db="EMBL/GenBank/DDBJ databases">
        <authorList>
            <person name="Li S."/>
        </authorList>
    </citation>
    <scope>NUCLEOTIDE SEQUENCE</scope>
    <source>
        <strain evidence="3">SR10</strain>
    </source>
</reference>
<protein>
    <submittedName>
        <fullName evidence="3">Phage tail protein</fullName>
    </submittedName>
</protein>
<dbReference type="AlphaFoldDB" id="A0AAU8MS71"/>